<dbReference type="InterPro" id="IPR036147">
    <property type="entry name" value="Anti-sigma_E_RseA_N_sf"/>
</dbReference>
<protein>
    <recommendedName>
        <fullName evidence="7">Anti-sigma-E factor RseA</fullName>
    </recommendedName>
    <alternativeName>
        <fullName evidence="7">Regulator of SigE</fullName>
    </alternativeName>
    <alternativeName>
        <fullName evidence="7">Sigma-E anti-sigma factor RseA</fullName>
    </alternativeName>
    <alternativeName>
        <fullName evidence="7">Sigma-E factor negative regulatory protein</fullName>
    </alternativeName>
</protein>
<evidence type="ECO:0000256" key="6">
    <source>
        <dbReference type="ARBA" id="ARBA00023136"/>
    </source>
</evidence>
<dbReference type="EMBL" id="JBEQCT010000005">
    <property type="protein sequence ID" value="MFM2485749.1"/>
    <property type="molecule type" value="Genomic_DNA"/>
</dbReference>
<dbReference type="PANTHER" id="PTHR38104">
    <property type="match status" value="1"/>
</dbReference>
<evidence type="ECO:0000259" key="9">
    <source>
        <dbReference type="Pfam" id="PF03873"/>
    </source>
</evidence>
<accession>A0ABW9G7T0</accession>
<feature type="domain" description="Anti sigma-E protein RseA N-terminal" evidence="8">
    <location>
        <begin position="5"/>
        <end position="78"/>
    </location>
</feature>
<keyword evidence="5" id="KW-1133">Transmembrane helix</keyword>
<comment type="similarity">
    <text evidence="2 7">Belongs to the RseA family.</text>
</comment>
<evidence type="ECO:0000313" key="10">
    <source>
        <dbReference type="EMBL" id="MFM2485749.1"/>
    </source>
</evidence>
<keyword evidence="4" id="KW-0812">Transmembrane</keyword>
<evidence type="ECO:0000256" key="1">
    <source>
        <dbReference type="ARBA" id="ARBA00004162"/>
    </source>
</evidence>
<keyword evidence="7" id="KW-0997">Cell inner membrane</keyword>
<dbReference type="InterPro" id="IPR005573">
    <property type="entry name" value="Anti-sigma_E_RseA_C"/>
</dbReference>
<dbReference type="SUPFAM" id="SSF89069">
    <property type="entry name" value="N-terminal, cytoplasmic domain of anti-sigmaE factor RseA"/>
    <property type="match status" value="1"/>
</dbReference>
<comment type="subcellular location">
    <subcellularLocation>
        <location evidence="7">Cell inner membrane</location>
    </subcellularLocation>
    <subcellularLocation>
        <location evidence="1">Cell membrane</location>
        <topology evidence="1">Single-pass membrane protein</topology>
    </subcellularLocation>
</comment>
<reference evidence="10 11" key="1">
    <citation type="journal article" date="2013" name="Int. J. Syst. Evol. Microbiol.">
        <title>Celerinatantimonas yamalensis sp. nov., a cold-adapted diazotrophic bacterium from a cold permafrost brine.</title>
        <authorList>
            <person name="Shcherbakova V."/>
            <person name="Chuvilskaya N."/>
            <person name="Rivkina E."/>
            <person name="Demidov N."/>
            <person name="Uchaeva V."/>
            <person name="Suetin S."/>
            <person name="Suzina N."/>
            <person name="Gilichinsky D."/>
        </authorList>
    </citation>
    <scope>NUCLEOTIDE SEQUENCE [LARGE SCALE GENOMIC DNA]</scope>
    <source>
        <strain evidence="10 11">C7</strain>
    </source>
</reference>
<dbReference type="Pfam" id="PF03872">
    <property type="entry name" value="RseA_N"/>
    <property type="match status" value="1"/>
</dbReference>
<comment type="function">
    <text evidence="7">An anti-sigma factor for extracytoplasmic function (ECF) sigma factor sigma-E (RpoE). ECF sigma factors are held in an inactive form by an anti-sigma factor until released by regulated intramembrane proteolysis (RIP). RIP occurs when an extracytoplasmic signal triggers a concerted proteolytic cascade to transmit information and elicit cellular responses. The membrane-spanning regulatory substrate protein is first cut periplasmically (site-1 protease, S1P, DegS), then within the membrane itself (site-2 protease, S2P, RseP), while cytoplasmic proteases finish degrading the anti-sigma factor, liberating sigma-E.</text>
</comment>
<comment type="caution">
    <text evidence="10">The sequence shown here is derived from an EMBL/GenBank/DDBJ whole genome shotgun (WGS) entry which is preliminary data.</text>
</comment>
<dbReference type="InterPro" id="IPR026279">
    <property type="entry name" value="RseA"/>
</dbReference>
<sequence length="189" mass="21394">MLGKDEQISALMDSELKDKQMLNSLVSDSSRHMKWQRYHLMRDVIRGDAPSVLNLDLSNSIASALEFEATHQMATDCNTTNNVATLSRKYMLPDWVRNMGQYAIAASVAVIAIIGVQQYQQSAQTREASMQQPLQMLHTIPIGGTVAPVSLQTSFNQDKNKLTKQQWLEQRKEIAAYLQDHQMQQRVSN</sequence>
<name>A0ABW9G7T0_9GAMM</name>
<evidence type="ECO:0000256" key="2">
    <source>
        <dbReference type="ARBA" id="ARBA00005837"/>
    </source>
</evidence>
<evidence type="ECO:0000313" key="11">
    <source>
        <dbReference type="Proteomes" id="UP001629953"/>
    </source>
</evidence>
<dbReference type="Pfam" id="PF03873">
    <property type="entry name" value="RseA_C"/>
    <property type="match status" value="1"/>
</dbReference>
<dbReference type="InterPro" id="IPR052383">
    <property type="entry name" value="Anti-sigma-E_RseA-like"/>
</dbReference>
<keyword evidence="6 7" id="KW-0472">Membrane</keyword>
<dbReference type="PIRSF" id="PIRSF016938">
    <property type="entry name" value="RseA"/>
    <property type="match status" value="1"/>
</dbReference>
<comment type="subunit">
    <text evidence="7">Interacts 1:1 with ECF RNA polymerase sigma-E (RpoE); this inhibits the interaction of sigma-E with the RNA polymerase catalytic core and leads to a decreased expression of sigma-E-regulated genes. Interacts with RseB.</text>
</comment>
<evidence type="ECO:0000259" key="8">
    <source>
        <dbReference type="Pfam" id="PF03872"/>
    </source>
</evidence>
<proteinExistence type="inferred from homology"/>
<dbReference type="CDD" id="cd16328">
    <property type="entry name" value="RseA_N"/>
    <property type="match status" value="1"/>
</dbReference>
<dbReference type="RefSeq" id="WP_408623996.1">
    <property type="nucleotide sequence ID" value="NZ_JBEQCT010000005.1"/>
</dbReference>
<dbReference type="Proteomes" id="UP001629953">
    <property type="component" value="Unassembled WGS sequence"/>
</dbReference>
<evidence type="ECO:0000256" key="4">
    <source>
        <dbReference type="ARBA" id="ARBA00022692"/>
    </source>
</evidence>
<dbReference type="InterPro" id="IPR005572">
    <property type="entry name" value="Anti-sigma_E_RseA_N"/>
</dbReference>
<organism evidence="10 11">
    <name type="scientific">Celerinatantimonas yamalensis</name>
    <dbReference type="NCBI Taxonomy" id="559956"/>
    <lineage>
        <taxon>Bacteria</taxon>
        <taxon>Pseudomonadati</taxon>
        <taxon>Pseudomonadota</taxon>
        <taxon>Gammaproteobacteria</taxon>
        <taxon>Celerinatantimonadaceae</taxon>
        <taxon>Celerinatantimonas</taxon>
    </lineage>
</organism>
<keyword evidence="11" id="KW-1185">Reference proteome</keyword>
<evidence type="ECO:0000256" key="3">
    <source>
        <dbReference type="ARBA" id="ARBA00022475"/>
    </source>
</evidence>
<dbReference type="Gene3D" id="1.10.10.880">
    <property type="entry name" value="Anti sigma-E protein RseA, N-terminal domain"/>
    <property type="match status" value="1"/>
</dbReference>
<keyword evidence="3 7" id="KW-1003">Cell membrane</keyword>
<gene>
    <name evidence="10" type="ORF">ABUE30_11890</name>
</gene>
<evidence type="ECO:0000256" key="5">
    <source>
        <dbReference type="ARBA" id="ARBA00022989"/>
    </source>
</evidence>
<dbReference type="PANTHER" id="PTHR38104:SF1">
    <property type="entry name" value="ANTI-SIGMA-E FACTOR RSEA"/>
    <property type="match status" value="1"/>
</dbReference>
<feature type="domain" description="Anti sigma-E protein RseA C-terminal" evidence="9">
    <location>
        <begin position="135"/>
        <end position="187"/>
    </location>
</feature>
<evidence type="ECO:0000256" key="7">
    <source>
        <dbReference type="PIRNR" id="PIRNR016938"/>
    </source>
</evidence>